<feature type="transmembrane region" description="Helical" evidence="10">
    <location>
        <begin position="894"/>
        <end position="912"/>
    </location>
</feature>
<comment type="subcellular location">
    <subcellularLocation>
        <location evidence="1">Membrane</location>
        <topology evidence="1">Multi-pass membrane protein</topology>
    </subcellularLocation>
</comment>
<name>A5BYA5_VITVI</name>
<evidence type="ECO:0000259" key="11">
    <source>
        <dbReference type="PROSITE" id="PS50893"/>
    </source>
</evidence>
<dbReference type="CDD" id="cd03232">
    <property type="entry name" value="ABCG_PDR_domain2"/>
    <property type="match status" value="1"/>
</dbReference>
<sequence>MASAEITRTGASLRRTGSRFWTSSGREVFSRSARDEDDEEALKWAVIQKLPTYNRLKKGLLKGSEGDFSEVDIQNLGSRENKNLLERLVKTAILKVHHDFLHNQTSFYDFLVGIVLPVTGKVTYNGHGMEEFVPQRTAAYIGQHDNHIGEMTVRETLAFSAICQGVGFRYEMLAELARREKEANIKPDPDIDVFMKILGLHVCADTMVGNAMLRGISGGQKKRITTGEMLVGPATVLFMDEISTGLDSSTTYQIVNWTAFISLLQSTPETYDLFYEIILLSDSMIVYQGPRENICYSQRIRDAFQSLYVGLKLAEEPIPFDKTESHPAALTTKNYGVSNKELMSACTAREALPMRRNSFIYLFKLFLANPLLLMAFVGLTLFLRVQMHRRTVEDGNVYASDLFFTVIAIMFNGMVEIVLIIEKLGVFYKQRDLLFYPPWPSALPTWILKIPITVVEVALWVAMTYNPTGLDPNAGRFFRQLFLPHASQSDVICNPPQWGHLLYLFFSHRVVLSCHEIVSNPGGYGVTILRCIEICANFAAYEKPQAMLTDESENDQPPSNTLRTASAGVMKPIREAITEEGSQDKKKGMVLPFEPYCITFEEIRYSRLTCQRQGVPGDKLELLKGVSGAFRPGVLTALMGVSGAGKTTLMDVLAGRKSGGYIEGNISISGYPKKQETFARISGYCEQNDIHSPHVTVYESLLYSAWLRLPPDVKSKTRKMFNMEVMDLVELTPLKNALVGLPGVNLSTEQRKRLTIAVEPVANPSTIFMDEPTSGPDARAAAIVMRTMRNAVDTGRTVVCAIHQPSIDIFEAFDEVGNGIEGVSKIEDGYNPATWMLEVSTAAQEVTMGELSQPPPGSKELYFSSRYSQPFLIQCMACLWKQRQSYWRNTSYTAVRFAFTLVISLMFGTIFWKLGNKWSMPTKLSNAMGSMHAAVIFIGLQNSASVQPVVDVERTVFYRELAAGMYSALAYAFSQAIVEIPYIFSQTVLYGVLVYAMISRSSIWKRSNSEHDFLGATAAVVIGFTLLFLFVFVVAIKLFDFQKR</sequence>
<organism evidence="12">
    <name type="scientific">Vitis vinifera</name>
    <name type="common">Grape</name>
    <dbReference type="NCBI Taxonomy" id="29760"/>
    <lineage>
        <taxon>Eukaryota</taxon>
        <taxon>Viridiplantae</taxon>
        <taxon>Streptophyta</taxon>
        <taxon>Embryophyta</taxon>
        <taxon>Tracheophyta</taxon>
        <taxon>Spermatophyta</taxon>
        <taxon>Magnoliopsida</taxon>
        <taxon>eudicotyledons</taxon>
        <taxon>Gunneridae</taxon>
        <taxon>Pentapetalae</taxon>
        <taxon>rosids</taxon>
        <taxon>Vitales</taxon>
        <taxon>Vitaceae</taxon>
        <taxon>Viteae</taxon>
        <taxon>Vitis</taxon>
    </lineage>
</organism>
<accession>A5BYA5</accession>
<feature type="domain" description="ABC transporter" evidence="11">
    <location>
        <begin position="61"/>
        <end position="307"/>
    </location>
</feature>
<evidence type="ECO:0000256" key="5">
    <source>
        <dbReference type="ARBA" id="ARBA00022737"/>
    </source>
</evidence>
<evidence type="ECO:0000256" key="10">
    <source>
        <dbReference type="SAM" id="Phobius"/>
    </source>
</evidence>
<reference evidence="12" key="1">
    <citation type="journal article" date="2007" name="PLoS ONE">
        <title>The first genome sequence of an elite grapevine cultivar (Pinot noir Vitis vinifera L.): coping with a highly heterozygous genome.</title>
        <authorList>
            <person name="Velasco R."/>
            <person name="Zharkikh A."/>
            <person name="Troggio M."/>
            <person name="Cartwright D.A."/>
            <person name="Cestaro A."/>
            <person name="Pruss D."/>
            <person name="Pindo M."/>
            <person name="FitzGerald L.M."/>
            <person name="Vezzulli S."/>
            <person name="Reid J."/>
            <person name="Malacarne G."/>
            <person name="Iliev D."/>
            <person name="Coppola G."/>
            <person name="Wardell B."/>
            <person name="Micheletti D."/>
            <person name="Macalma T."/>
            <person name="Facci M."/>
            <person name="Mitchell J.T."/>
            <person name="Perazzolli M."/>
            <person name="Eldredge G."/>
            <person name="Gatto P."/>
            <person name="Oyzerski R."/>
            <person name="Moretto M."/>
            <person name="Gutin N."/>
            <person name="Stefanini M."/>
            <person name="Chen Y."/>
            <person name="Segala C."/>
            <person name="Davenport C."/>
            <person name="Dematte L."/>
            <person name="Mraz A."/>
            <person name="Battilana J."/>
            <person name="Stormo K."/>
            <person name="Costa F."/>
            <person name="Tao Q."/>
            <person name="Si-Ammour A."/>
            <person name="Harkins T."/>
            <person name="Lackey A."/>
            <person name="Perbost C."/>
            <person name="Taillon B."/>
            <person name="Stella A."/>
            <person name="Solovyev V."/>
            <person name="Fawcett J.A."/>
            <person name="Sterck L."/>
            <person name="Vandepoele K."/>
            <person name="Grando S.M."/>
            <person name="Toppo S."/>
            <person name="Moser C."/>
            <person name="Lanchbury J."/>
            <person name="Bogden R."/>
            <person name="Skolnick M."/>
            <person name="Sgaramella V."/>
            <person name="Bhatnagar S.K."/>
            <person name="Fontana P."/>
            <person name="Gutin A."/>
            <person name="Van de Peer Y."/>
            <person name="Salamini F."/>
            <person name="Viola R."/>
        </authorList>
    </citation>
    <scope>NUCLEOTIDE SEQUENCE</scope>
</reference>
<keyword evidence="3" id="KW-0813">Transport</keyword>
<dbReference type="Pfam" id="PF01061">
    <property type="entry name" value="ABC2_membrane"/>
    <property type="match status" value="2"/>
</dbReference>
<dbReference type="PROSITE" id="PS50893">
    <property type="entry name" value="ABC_TRANSPORTER_2"/>
    <property type="match status" value="2"/>
</dbReference>
<proteinExistence type="inferred from homology"/>
<evidence type="ECO:0000256" key="6">
    <source>
        <dbReference type="ARBA" id="ARBA00022741"/>
    </source>
</evidence>
<comment type="similarity">
    <text evidence="2">Belongs to the ABC transporter superfamily. ABCG family. PDR (TC 3.A.1.205) subfamily.</text>
</comment>
<dbReference type="EMBL" id="AM475570">
    <property type="protein sequence ID" value="CAN75124.1"/>
    <property type="molecule type" value="Genomic_DNA"/>
</dbReference>
<dbReference type="GO" id="GO:0016887">
    <property type="term" value="F:ATP hydrolysis activity"/>
    <property type="evidence" value="ECO:0007669"/>
    <property type="project" value="InterPro"/>
</dbReference>
<evidence type="ECO:0000256" key="2">
    <source>
        <dbReference type="ARBA" id="ARBA00006012"/>
    </source>
</evidence>
<dbReference type="GO" id="GO:0140359">
    <property type="term" value="F:ABC-type transporter activity"/>
    <property type="evidence" value="ECO:0007669"/>
    <property type="project" value="InterPro"/>
</dbReference>
<evidence type="ECO:0000256" key="4">
    <source>
        <dbReference type="ARBA" id="ARBA00022692"/>
    </source>
</evidence>
<dbReference type="Pfam" id="PF00005">
    <property type="entry name" value="ABC_tran"/>
    <property type="match status" value="2"/>
</dbReference>
<keyword evidence="8 10" id="KW-1133">Transmembrane helix</keyword>
<dbReference type="InterPro" id="IPR003593">
    <property type="entry name" value="AAA+_ATPase"/>
</dbReference>
<keyword evidence="5" id="KW-0677">Repeat</keyword>
<dbReference type="InterPro" id="IPR034003">
    <property type="entry name" value="ABCG_PDR_2"/>
</dbReference>
<feature type="transmembrane region" description="Helical" evidence="10">
    <location>
        <begin position="359"/>
        <end position="382"/>
    </location>
</feature>
<evidence type="ECO:0000256" key="9">
    <source>
        <dbReference type="ARBA" id="ARBA00023136"/>
    </source>
</evidence>
<dbReference type="GO" id="GO:0016020">
    <property type="term" value="C:membrane"/>
    <property type="evidence" value="ECO:0007669"/>
    <property type="project" value="UniProtKB-SubCell"/>
</dbReference>
<keyword evidence="6" id="KW-0547">Nucleotide-binding</keyword>
<dbReference type="PANTHER" id="PTHR48040:SF65">
    <property type="entry name" value="AAA+ ATPASE DOMAIN, PLANT PDR ABC TRANSPORTER ASSOCIATED, ABC TRANSPORTER, G1"/>
    <property type="match status" value="1"/>
</dbReference>
<feature type="domain" description="ABC transporter" evidence="11">
    <location>
        <begin position="598"/>
        <end position="846"/>
    </location>
</feature>
<feature type="transmembrane region" description="Helical" evidence="10">
    <location>
        <begin position="402"/>
        <end position="421"/>
    </location>
</feature>
<protein>
    <recommendedName>
        <fullName evidence="11">ABC transporter domain-containing protein</fullName>
    </recommendedName>
</protein>
<dbReference type="InterPro" id="IPR003439">
    <property type="entry name" value="ABC_transporter-like_ATP-bd"/>
</dbReference>
<evidence type="ECO:0000313" key="12">
    <source>
        <dbReference type="EMBL" id="CAN75124.1"/>
    </source>
</evidence>
<dbReference type="SUPFAM" id="SSF52540">
    <property type="entry name" value="P-loop containing nucleoside triphosphate hydrolases"/>
    <property type="match status" value="2"/>
</dbReference>
<gene>
    <name evidence="12" type="ORF">VITISV_038016</name>
</gene>
<evidence type="ECO:0000256" key="8">
    <source>
        <dbReference type="ARBA" id="ARBA00022989"/>
    </source>
</evidence>
<dbReference type="InterPro" id="IPR027417">
    <property type="entry name" value="P-loop_NTPase"/>
</dbReference>
<dbReference type="SMART" id="SM00382">
    <property type="entry name" value="AAA"/>
    <property type="match status" value="1"/>
</dbReference>
<dbReference type="InterPro" id="IPR013525">
    <property type="entry name" value="ABC2_TM"/>
</dbReference>
<evidence type="ECO:0000256" key="7">
    <source>
        <dbReference type="ARBA" id="ARBA00022840"/>
    </source>
</evidence>
<dbReference type="AlphaFoldDB" id="A5BYA5"/>
<dbReference type="PANTHER" id="PTHR48040">
    <property type="entry name" value="PLEIOTROPIC DRUG RESISTANCE PROTEIN 1-LIKE ISOFORM X1"/>
    <property type="match status" value="1"/>
</dbReference>
<evidence type="ECO:0000256" key="1">
    <source>
        <dbReference type="ARBA" id="ARBA00004141"/>
    </source>
</evidence>
<dbReference type="ExpressionAtlas" id="A5BYA5">
    <property type="expression patterns" value="baseline and differential"/>
</dbReference>
<feature type="transmembrane region" description="Helical" evidence="10">
    <location>
        <begin position="980"/>
        <end position="998"/>
    </location>
</feature>
<feature type="transmembrane region" description="Helical" evidence="10">
    <location>
        <begin position="1018"/>
        <end position="1039"/>
    </location>
</feature>
<keyword evidence="4 10" id="KW-0812">Transmembrane</keyword>
<dbReference type="GO" id="GO:0005524">
    <property type="term" value="F:ATP binding"/>
    <property type="evidence" value="ECO:0007669"/>
    <property type="project" value="UniProtKB-KW"/>
</dbReference>
<keyword evidence="7" id="KW-0067">ATP-binding</keyword>
<dbReference type="FunFam" id="3.40.50.300:FF:000059">
    <property type="entry name" value="ABC transporter G family member 40"/>
    <property type="match status" value="1"/>
</dbReference>
<evidence type="ECO:0000256" key="3">
    <source>
        <dbReference type="ARBA" id="ARBA00022448"/>
    </source>
</evidence>
<keyword evidence="9 10" id="KW-0472">Membrane</keyword>
<dbReference type="Gene3D" id="3.40.50.300">
    <property type="entry name" value="P-loop containing nucleotide triphosphate hydrolases"/>
    <property type="match status" value="2"/>
</dbReference>